<dbReference type="Pfam" id="PF09250">
    <property type="entry name" value="Prim-Pol"/>
    <property type="match status" value="1"/>
</dbReference>
<dbReference type="PANTHER" id="PTHR34985">
    <property type="entry name" value="SLR0554 PROTEIN"/>
    <property type="match status" value="1"/>
</dbReference>
<organism evidence="3 4">
    <name type="scientific">Mesosutterella porci</name>
    <dbReference type="NCBI Taxonomy" id="2915351"/>
    <lineage>
        <taxon>Bacteria</taxon>
        <taxon>Pseudomonadati</taxon>
        <taxon>Pseudomonadota</taxon>
        <taxon>Betaproteobacteria</taxon>
        <taxon>Burkholderiales</taxon>
        <taxon>Sutterellaceae</taxon>
        <taxon>Mesosutterella</taxon>
    </lineage>
</organism>
<name>A0ABS9MSV0_9BURK</name>
<comment type="caution">
    <text evidence="3">The sequence shown here is derived from an EMBL/GenBank/DDBJ whole genome shotgun (WGS) entry which is preliminary data.</text>
</comment>
<keyword evidence="4" id="KW-1185">Reference proteome</keyword>
<sequence length="759" mass="84784">MTAPIAYKQNSVGAPAAVWQDAVALGWTSILLPVVCDKSSEVSSNSTLKILGKVPSAYNGQGQAVGFPAWTKHETTPEEIKRWSGNSRLGICVRTGFGVNAIDIDCDDPKIAQKAVRAVRSRFGRAVLIRQREGSSHCLIPIRTDASLQKQVLRVDEHNMVEILSRGQQFVLAGLHVSSGKPYELTQKLDDDHVPHCSEKDFGDLVNNIRTAIGAETVRGRARPERQKGETELQEDRLADWLRETGRVLSEPRPGELQIVCPWEDQHTTGEAGDTSTTYYQAGTNGYPEGAFVCLHGHCKDKNLGDFKAWAKNQGFQETLPEDFPEAAPAAVEEPSPEAKFMAEFNDKDGRPKTSLAAVISALRLGYRFCGLEMSFDSFCGRTVVRKNSRDIWTEITDADEYSLKARLEHERGFHPAIAIGDLRGAIEVVAQENRRDSMTEYIKQLPEWDGVHRVDAFFSAYCGSEDTEYTRAVAHYIFAAMAGRAISIRGVKADIVVVLVGRQGSRKSTLVRVLALEDRFSGNITFNSRDEDLARAIGGKLTVEIPELAGFRRREVEEVKRYITLTEDTWTPKYQEHAKTVPRRCIFVMTTNDDKFLVDTTGNRRFAPVRVGMIDIDRARADMPQLWAEALQIFLAEGIRHEPVERLSAKVNEEYMRIDPWTEKLEIWLSDPANLKDPMTGEDIPLTAANILELALGLRGSRVTTADARRLSACMASLGYEYKKATARVNGKRISLRFYVKDQKRVAEGGLTDDEIQF</sequence>
<evidence type="ECO:0000259" key="1">
    <source>
        <dbReference type="Pfam" id="PF05272"/>
    </source>
</evidence>
<protein>
    <submittedName>
        <fullName evidence="3">Bifunctional DNA primase/polymerase</fullName>
    </submittedName>
</protein>
<dbReference type="Pfam" id="PF05272">
    <property type="entry name" value="VapE-like_dom"/>
    <property type="match status" value="1"/>
</dbReference>
<dbReference type="InterPro" id="IPR015330">
    <property type="entry name" value="DNA_primase/pol_bifunc_N"/>
</dbReference>
<evidence type="ECO:0000313" key="4">
    <source>
        <dbReference type="Proteomes" id="UP001297600"/>
    </source>
</evidence>
<feature type="domain" description="DNA primase/polymerase bifunctional N-terminal" evidence="2">
    <location>
        <begin position="63"/>
        <end position="188"/>
    </location>
</feature>
<dbReference type="EMBL" id="JAKNCT010000012">
    <property type="protein sequence ID" value="MCG5031689.1"/>
    <property type="molecule type" value="Genomic_DNA"/>
</dbReference>
<dbReference type="Proteomes" id="UP001297600">
    <property type="component" value="Unassembled WGS sequence"/>
</dbReference>
<evidence type="ECO:0000259" key="2">
    <source>
        <dbReference type="Pfam" id="PF09250"/>
    </source>
</evidence>
<dbReference type="RefSeq" id="WP_237980065.1">
    <property type="nucleotide sequence ID" value="NZ_JAKNCT010000012.1"/>
</dbReference>
<accession>A0ABS9MSV0</accession>
<reference evidence="3 4" key="1">
    <citation type="submission" date="2022-02" db="EMBL/GenBank/DDBJ databases">
        <title>Mesosutterella porci, a novel member of the family Sutterellaceae from pig feces.</title>
        <authorList>
            <person name="Wylensek D."/>
            <person name="Clavel T."/>
        </authorList>
    </citation>
    <scope>NUCLEOTIDE SEQUENCE [LARGE SCALE GENOMIC DNA]</scope>
    <source>
        <strain evidence="4">oilRF-744-wt-GAM-9</strain>
    </source>
</reference>
<evidence type="ECO:0000313" key="3">
    <source>
        <dbReference type="EMBL" id="MCG5031689.1"/>
    </source>
</evidence>
<proteinExistence type="predicted"/>
<feature type="domain" description="Virulence-associated protein E-like" evidence="1">
    <location>
        <begin position="444"/>
        <end position="655"/>
    </location>
</feature>
<dbReference type="PANTHER" id="PTHR34985:SF1">
    <property type="entry name" value="SLR0554 PROTEIN"/>
    <property type="match status" value="1"/>
</dbReference>
<gene>
    <name evidence="3" type="ORF">MAF45_09585</name>
</gene>
<dbReference type="InterPro" id="IPR007936">
    <property type="entry name" value="VapE-like_dom"/>
</dbReference>